<dbReference type="Proteomes" id="UP001333102">
    <property type="component" value="Chromosome"/>
</dbReference>
<evidence type="ECO:0000256" key="1">
    <source>
        <dbReference type="ARBA" id="ARBA00004651"/>
    </source>
</evidence>
<evidence type="ECO:0000313" key="7">
    <source>
        <dbReference type="EMBL" id="WRP15657.1"/>
    </source>
</evidence>
<feature type="transmembrane region" description="Helical" evidence="6">
    <location>
        <begin position="42"/>
        <end position="62"/>
    </location>
</feature>
<evidence type="ECO:0000256" key="2">
    <source>
        <dbReference type="ARBA" id="ARBA00022475"/>
    </source>
</evidence>
<organism evidence="7 8">
    <name type="scientific">Geochorda subterranea</name>
    <dbReference type="NCBI Taxonomy" id="3109564"/>
    <lineage>
        <taxon>Bacteria</taxon>
        <taxon>Bacillati</taxon>
        <taxon>Bacillota</taxon>
        <taxon>Limnochordia</taxon>
        <taxon>Limnochordales</taxon>
        <taxon>Geochordaceae</taxon>
        <taxon>Geochorda</taxon>
    </lineage>
</organism>
<keyword evidence="2" id="KW-1003">Cell membrane</keyword>
<keyword evidence="3 6" id="KW-0812">Transmembrane</keyword>
<evidence type="ECO:0000313" key="8">
    <source>
        <dbReference type="Proteomes" id="UP001333102"/>
    </source>
</evidence>
<proteinExistence type="predicted"/>
<gene>
    <name evidence="7" type="ORF">VLY81_05700</name>
</gene>
<dbReference type="InterPro" id="IPR019108">
    <property type="entry name" value="Caa3_assmbl_CtaG-rel"/>
</dbReference>
<feature type="transmembrane region" description="Helical" evidence="6">
    <location>
        <begin position="108"/>
        <end position="130"/>
    </location>
</feature>
<comment type="subcellular location">
    <subcellularLocation>
        <location evidence="1">Cell membrane</location>
        <topology evidence="1">Multi-pass membrane protein</topology>
    </subcellularLocation>
</comment>
<feature type="transmembrane region" description="Helical" evidence="6">
    <location>
        <begin position="243"/>
        <end position="260"/>
    </location>
</feature>
<dbReference type="Pfam" id="PF09678">
    <property type="entry name" value="Caa3_CtaG"/>
    <property type="match status" value="1"/>
</dbReference>
<dbReference type="EMBL" id="CP141614">
    <property type="protein sequence ID" value="WRP15657.1"/>
    <property type="molecule type" value="Genomic_DNA"/>
</dbReference>
<feature type="transmembrane region" description="Helical" evidence="6">
    <location>
        <begin position="162"/>
        <end position="178"/>
    </location>
</feature>
<feature type="transmembrane region" description="Helical" evidence="6">
    <location>
        <begin position="12"/>
        <end position="30"/>
    </location>
</feature>
<reference evidence="8" key="1">
    <citation type="submission" date="2023-12" db="EMBL/GenBank/DDBJ databases">
        <title>Novel isolates from deep terrestrial aquifers shed light on the physiology and ecology of the class Limnochordia.</title>
        <authorList>
            <person name="Karnachuk O.V."/>
            <person name="Lukina A.P."/>
            <person name="Avakyan M.R."/>
            <person name="Kadnikov V."/>
            <person name="Begmatov S."/>
            <person name="Beletsky A.V."/>
            <person name="Mardanov A.V."/>
            <person name="Ravin N.V."/>
        </authorList>
    </citation>
    <scope>NUCLEOTIDE SEQUENCE [LARGE SCALE GENOMIC DNA]</scope>
    <source>
        <strain evidence="8">LN</strain>
    </source>
</reference>
<keyword evidence="4 6" id="KW-1133">Transmembrane helix</keyword>
<name>A0ABZ1BS72_9FIRM</name>
<keyword evidence="8" id="KW-1185">Reference proteome</keyword>
<keyword evidence="5 6" id="KW-0472">Membrane</keyword>
<evidence type="ECO:0000256" key="5">
    <source>
        <dbReference type="ARBA" id="ARBA00023136"/>
    </source>
</evidence>
<evidence type="ECO:0000256" key="3">
    <source>
        <dbReference type="ARBA" id="ARBA00022692"/>
    </source>
</evidence>
<evidence type="ECO:0000256" key="4">
    <source>
        <dbReference type="ARBA" id="ARBA00022989"/>
    </source>
</evidence>
<evidence type="ECO:0000256" key="6">
    <source>
        <dbReference type="SAM" id="Phobius"/>
    </source>
</evidence>
<feature type="transmembrane region" description="Helical" evidence="6">
    <location>
        <begin position="190"/>
        <end position="210"/>
    </location>
</feature>
<protein>
    <submittedName>
        <fullName evidence="7">Cytochrome c oxidase assembly protein</fullName>
    </submittedName>
</protein>
<feature type="transmembrane region" description="Helical" evidence="6">
    <location>
        <begin position="68"/>
        <end position="87"/>
    </location>
</feature>
<sequence>MRTLGGGSGWTLQPHTVAWVLLPLYAYLRALPQLRPSGWEAARFVAGVGGLFTALISPLHVAADTSSFLLHVIQHMLLQMVAPPLLLSGIPRQARARLAAHPGMVRAGAVLLHPLVAAGAYNAVLLLWHWPLPAGHGELRLACGILTDLATRSPVVAVLQDILPLVAGLLFWSAIMLAPPLSRSAPPARVAMLLGSMVLNWLLSFSLAYADTPMYATYAGTRPPFGLSLLADQKLGAGVMWEHGNMTYVVALVLWLRALLRQAGTSVPSGPSLPLHGPRT</sequence>
<accession>A0ABZ1BS72</accession>
<dbReference type="RefSeq" id="WP_324670063.1">
    <property type="nucleotide sequence ID" value="NZ_CP141614.1"/>
</dbReference>